<dbReference type="InterPro" id="IPR034660">
    <property type="entry name" value="DinB/YfiT-like"/>
</dbReference>
<evidence type="ECO:0000313" key="2">
    <source>
        <dbReference type="EMBL" id="MFD0860654.1"/>
    </source>
</evidence>
<accession>A0ABW3CSB5</accession>
<comment type="caution">
    <text evidence="2">The sequence shown here is derived from an EMBL/GenBank/DDBJ whole genome shotgun (WGS) entry which is preliminary data.</text>
</comment>
<proteinExistence type="predicted"/>
<keyword evidence="3" id="KW-1185">Reference proteome</keyword>
<evidence type="ECO:0000313" key="3">
    <source>
        <dbReference type="Proteomes" id="UP001596978"/>
    </source>
</evidence>
<gene>
    <name evidence="2" type="ORF">ACFQ1M_00425</name>
</gene>
<feature type="domain" description="DinB-like" evidence="1">
    <location>
        <begin position="28"/>
        <end position="146"/>
    </location>
</feature>
<dbReference type="RefSeq" id="WP_386402291.1">
    <property type="nucleotide sequence ID" value="NZ_JBHTJH010000001.1"/>
</dbReference>
<dbReference type="EMBL" id="JBHTJH010000001">
    <property type="protein sequence ID" value="MFD0860654.1"/>
    <property type="molecule type" value="Genomic_DNA"/>
</dbReference>
<name>A0ABW3CSB5_9FLAO</name>
<dbReference type="Pfam" id="PF12867">
    <property type="entry name" value="DinB_2"/>
    <property type="match status" value="1"/>
</dbReference>
<dbReference type="Gene3D" id="1.20.120.450">
    <property type="entry name" value="dinb family like domain"/>
    <property type="match status" value="1"/>
</dbReference>
<protein>
    <submittedName>
        <fullName evidence="2">DinB family protein</fullName>
    </submittedName>
</protein>
<sequence length="158" mass="18208">MESSKQLANRFREVILDGTWIANTNFKHQLAGLTWEEATTKVGALNTIAALTFHINYYIAGVLNVFEGGALEIRDKYSFDHPQIESEEEWQRLLGAMWRNAAQFADHIENLPESKLEDFFVDKKYGTYRRNIEGMIEHSYYHLGQISFIKKILSTSAS</sequence>
<evidence type="ECO:0000259" key="1">
    <source>
        <dbReference type="Pfam" id="PF12867"/>
    </source>
</evidence>
<dbReference type="Proteomes" id="UP001596978">
    <property type="component" value="Unassembled WGS sequence"/>
</dbReference>
<organism evidence="2 3">
    <name type="scientific">Sungkyunkwania multivorans</name>
    <dbReference type="NCBI Taxonomy" id="1173618"/>
    <lineage>
        <taxon>Bacteria</taxon>
        <taxon>Pseudomonadati</taxon>
        <taxon>Bacteroidota</taxon>
        <taxon>Flavobacteriia</taxon>
        <taxon>Flavobacteriales</taxon>
        <taxon>Flavobacteriaceae</taxon>
        <taxon>Sungkyunkwania</taxon>
    </lineage>
</organism>
<reference evidence="3" key="1">
    <citation type="journal article" date="2019" name="Int. J. Syst. Evol. Microbiol.">
        <title>The Global Catalogue of Microorganisms (GCM) 10K type strain sequencing project: providing services to taxonomists for standard genome sequencing and annotation.</title>
        <authorList>
            <consortium name="The Broad Institute Genomics Platform"/>
            <consortium name="The Broad Institute Genome Sequencing Center for Infectious Disease"/>
            <person name="Wu L."/>
            <person name="Ma J."/>
        </authorList>
    </citation>
    <scope>NUCLEOTIDE SEQUENCE [LARGE SCALE GENOMIC DNA]</scope>
    <source>
        <strain evidence="3">CCUG 62952</strain>
    </source>
</reference>
<dbReference type="InterPro" id="IPR024775">
    <property type="entry name" value="DinB-like"/>
</dbReference>
<dbReference type="SUPFAM" id="SSF109854">
    <property type="entry name" value="DinB/YfiT-like putative metalloenzymes"/>
    <property type="match status" value="1"/>
</dbReference>